<feature type="domain" description="Peptidase M48" evidence="14">
    <location>
        <begin position="102"/>
        <end position="341"/>
    </location>
</feature>
<evidence type="ECO:0000256" key="12">
    <source>
        <dbReference type="SAM" id="MobiDB-lite"/>
    </source>
</evidence>
<keyword evidence="4 13" id="KW-0812">Transmembrane</keyword>
<evidence type="ECO:0000256" key="8">
    <source>
        <dbReference type="ARBA" id="ARBA00022989"/>
    </source>
</evidence>
<comment type="subcellular location">
    <subcellularLocation>
        <location evidence="1">Cell membrane</location>
        <topology evidence="1">Multi-pass membrane protein</topology>
    </subcellularLocation>
</comment>
<dbReference type="Pfam" id="PF01435">
    <property type="entry name" value="Peptidase_M48"/>
    <property type="match status" value="1"/>
</dbReference>
<dbReference type="InterPro" id="IPR050083">
    <property type="entry name" value="HtpX_protease"/>
</dbReference>
<dbReference type="CDD" id="cd07328">
    <property type="entry name" value="M48_Ste24p_like"/>
    <property type="match status" value="1"/>
</dbReference>
<dbReference type="Gene3D" id="3.30.2010.10">
    <property type="entry name" value="Metalloproteases ('zincins'), catalytic domain"/>
    <property type="match status" value="1"/>
</dbReference>
<dbReference type="InterPro" id="IPR001915">
    <property type="entry name" value="Peptidase_M48"/>
</dbReference>
<evidence type="ECO:0000256" key="10">
    <source>
        <dbReference type="ARBA" id="ARBA00023136"/>
    </source>
</evidence>
<evidence type="ECO:0000259" key="14">
    <source>
        <dbReference type="Pfam" id="PF01435"/>
    </source>
</evidence>
<keyword evidence="2" id="KW-1003">Cell membrane</keyword>
<sequence length="377" mass="40076">MSRLSALARRLDARQFAAYAAVPPSRAGWTGARVALVAVSVAITVVVLGLLALGVWLVVDGFPSWRLVPGLVLIGIAWTLRPRLGSAGERWAVVTEDDAPTLFALLARVATATGAPMPHVVALDYRFNASAGVHGLRRTRTLVLGLPLWGSLEPDQRVALLGHEFGHFVNNDPTRSILTQPALTTPGVLAQLLWPSRSLTNGNLLIAFAEWVLAPVQRLVARGFLLLQAGLLAVATRDHQRAEYCADALSARVAGSGAAVALLDGIAAASAVETAVVSAERKTQATATPRSAHPGPGPWREAARAARAGVDLAAVRDQTVAESTLWDSHPPTGLRARLVEAWPHQDAAVVLGRDESDRVDAELAKWYAKAGRDLVWE</sequence>
<feature type="transmembrane region" description="Helical" evidence="13">
    <location>
        <begin position="34"/>
        <end position="58"/>
    </location>
</feature>
<evidence type="ECO:0000256" key="13">
    <source>
        <dbReference type="SAM" id="Phobius"/>
    </source>
</evidence>
<dbReference type="EMBL" id="JBHTEY010000004">
    <property type="protein sequence ID" value="MFC7616982.1"/>
    <property type="molecule type" value="Genomic_DNA"/>
</dbReference>
<comment type="similarity">
    <text evidence="11">Belongs to the peptidase M48 family.</text>
</comment>
<keyword evidence="8 13" id="KW-1133">Transmembrane helix</keyword>
<evidence type="ECO:0000256" key="6">
    <source>
        <dbReference type="ARBA" id="ARBA00022801"/>
    </source>
</evidence>
<reference evidence="16" key="1">
    <citation type="journal article" date="2019" name="Int. J. Syst. Evol. Microbiol.">
        <title>The Global Catalogue of Microorganisms (GCM) 10K type strain sequencing project: providing services to taxonomists for standard genome sequencing and annotation.</title>
        <authorList>
            <consortium name="The Broad Institute Genomics Platform"/>
            <consortium name="The Broad Institute Genome Sequencing Center for Infectious Disease"/>
            <person name="Wu L."/>
            <person name="Ma J."/>
        </authorList>
    </citation>
    <scope>NUCLEOTIDE SEQUENCE [LARGE SCALE GENOMIC DNA]</scope>
    <source>
        <strain evidence="16">JCM 17695</strain>
    </source>
</reference>
<evidence type="ECO:0000256" key="2">
    <source>
        <dbReference type="ARBA" id="ARBA00022475"/>
    </source>
</evidence>
<keyword evidence="3 11" id="KW-0645">Protease</keyword>
<comment type="cofactor">
    <cofactor evidence="11">
        <name>Zn(2+)</name>
        <dbReference type="ChEBI" id="CHEBI:29105"/>
    </cofactor>
    <text evidence="11">Binds 1 zinc ion per subunit.</text>
</comment>
<evidence type="ECO:0000313" key="16">
    <source>
        <dbReference type="Proteomes" id="UP001596512"/>
    </source>
</evidence>
<protein>
    <submittedName>
        <fullName evidence="15">M48 family metallopeptidase</fullName>
    </submittedName>
</protein>
<accession>A0ABW2TVL1</accession>
<evidence type="ECO:0000256" key="7">
    <source>
        <dbReference type="ARBA" id="ARBA00022833"/>
    </source>
</evidence>
<evidence type="ECO:0000256" key="1">
    <source>
        <dbReference type="ARBA" id="ARBA00004651"/>
    </source>
</evidence>
<gene>
    <name evidence="15" type="ORF">ACFQV2_29595</name>
</gene>
<evidence type="ECO:0000256" key="11">
    <source>
        <dbReference type="RuleBase" id="RU003983"/>
    </source>
</evidence>
<feature type="region of interest" description="Disordered" evidence="12">
    <location>
        <begin position="280"/>
        <end position="300"/>
    </location>
</feature>
<evidence type="ECO:0000256" key="5">
    <source>
        <dbReference type="ARBA" id="ARBA00022723"/>
    </source>
</evidence>
<keyword evidence="16" id="KW-1185">Reference proteome</keyword>
<keyword evidence="10 13" id="KW-0472">Membrane</keyword>
<dbReference type="PANTHER" id="PTHR43221">
    <property type="entry name" value="PROTEASE HTPX"/>
    <property type="match status" value="1"/>
</dbReference>
<evidence type="ECO:0000256" key="4">
    <source>
        <dbReference type="ARBA" id="ARBA00022692"/>
    </source>
</evidence>
<dbReference type="Proteomes" id="UP001596512">
    <property type="component" value="Unassembled WGS sequence"/>
</dbReference>
<proteinExistence type="inferred from homology"/>
<keyword evidence="6 11" id="KW-0378">Hydrolase</keyword>
<name>A0ABW2TVL1_9PSEU</name>
<dbReference type="PANTHER" id="PTHR43221:SF1">
    <property type="entry name" value="PROTEASE HTPX"/>
    <property type="match status" value="1"/>
</dbReference>
<keyword evidence="5" id="KW-0479">Metal-binding</keyword>
<comment type="caution">
    <text evidence="15">The sequence shown here is derived from an EMBL/GenBank/DDBJ whole genome shotgun (WGS) entry which is preliminary data.</text>
</comment>
<evidence type="ECO:0000313" key="15">
    <source>
        <dbReference type="EMBL" id="MFC7616982.1"/>
    </source>
</evidence>
<evidence type="ECO:0000256" key="3">
    <source>
        <dbReference type="ARBA" id="ARBA00022670"/>
    </source>
</evidence>
<keyword evidence="7 11" id="KW-0862">Zinc</keyword>
<organism evidence="15 16">
    <name type="scientific">Actinokineospora soli</name>
    <dbReference type="NCBI Taxonomy" id="1048753"/>
    <lineage>
        <taxon>Bacteria</taxon>
        <taxon>Bacillati</taxon>
        <taxon>Actinomycetota</taxon>
        <taxon>Actinomycetes</taxon>
        <taxon>Pseudonocardiales</taxon>
        <taxon>Pseudonocardiaceae</taxon>
        <taxon>Actinokineospora</taxon>
    </lineage>
</organism>
<evidence type="ECO:0000256" key="9">
    <source>
        <dbReference type="ARBA" id="ARBA00023049"/>
    </source>
</evidence>
<keyword evidence="9 11" id="KW-0482">Metalloprotease</keyword>